<keyword evidence="1" id="KW-0677">Repeat</keyword>
<accession>A0A1Y1HU73</accession>
<sequence>MESPAPGKDPANSKASDSEAANALKQMEKMALFMKPEDMPEDPSQNDDLAAIQALIYDDQTPEEIAENFKDQGNHALTKHKRFIPDAVKFYTQAIDQKVEDPVRNSIYYANRSHANLLLGNYRRALQDSQEAVRLNPDNIKAYFRAAKAAFNLGEYDEAVQQAMAGLEKDPENEELRKWKEKAEKEVAVTRARRDREAKALADSQRLAKALVEREVKVGPPAYKQQRGGKVPWIDESNLIHWPVLFVYGETMVTDFIEDFMETDNFRFHLDDMFGDGAPPLAWDQRREYTRDRVQLYYQENAMKPLPQTRWPEVFLSDPGATAAAETVEDAATSTSFVTHPEDRRWRRIEEQDTLGAILARPGHVIPGIPVFYVTSENSSFASRMSNGQWVPP</sequence>
<dbReference type="GO" id="GO:0005634">
    <property type="term" value="C:nucleus"/>
    <property type="evidence" value="ECO:0000318"/>
    <property type="project" value="GO_Central"/>
</dbReference>
<feature type="repeat" description="TPR" evidence="4">
    <location>
        <begin position="106"/>
        <end position="139"/>
    </location>
</feature>
<comment type="similarity">
    <text evidence="3">Belongs to the TTC4 family.</text>
</comment>
<protein>
    <recommendedName>
        <fullName evidence="6">Cns1/TTC4 wheel domain-containing protein</fullName>
    </recommendedName>
</protein>
<evidence type="ECO:0000256" key="1">
    <source>
        <dbReference type="ARBA" id="ARBA00022737"/>
    </source>
</evidence>
<evidence type="ECO:0000256" key="3">
    <source>
        <dbReference type="ARBA" id="ARBA00023602"/>
    </source>
</evidence>
<reference evidence="7 8" key="1">
    <citation type="journal article" date="2014" name="Nat. Commun.">
        <title>Klebsormidium flaccidum genome reveals primary factors for plant terrestrial adaptation.</title>
        <authorList>
            <person name="Hori K."/>
            <person name="Maruyama F."/>
            <person name="Fujisawa T."/>
            <person name="Togashi T."/>
            <person name="Yamamoto N."/>
            <person name="Seo M."/>
            <person name="Sato S."/>
            <person name="Yamada T."/>
            <person name="Mori H."/>
            <person name="Tajima N."/>
            <person name="Moriyama T."/>
            <person name="Ikeuchi M."/>
            <person name="Watanabe M."/>
            <person name="Wada H."/>
            <person name="Kobayashi K."/>
            <person name="Saito M."/>
            <person name="Masuda T."/>
            <person name="Sasaki-Sekimoto Y."/>
            <person name="Mashiguchi K."/>
            <person name="Awai K."/>
            <person name="Shimojima M."/>
            <person name="Masuda S."/>
            <person name="Iwai M."/>
            <person name="Nobusawa T."/>
            <person name="Narise T."/>
            <person name="Kondo S."/>
            <person name="Saito H."/>
            <person name="Sato R."/>
            <person name="Murakawa M."/>
            <person name="Ihara Y."/>
            <person name="Oshima-Yamada Y."/>
            <person name="Ohtaka K."/>
            <person name="Satoh M."/>
            <person name="Sonobe K."/>
            <person name="Ishii M."/>
            <person name="Ohtani R."/>
            <person name="Kanamori-Sato M."/>
            <person name="Honoki R."/>
            <person name="Miyazaki D."/>
            <person name="Mochizuki H."/>
            <person name="Umetsu J."/>
            <person name="Higashi K."/>
            <person name="Shibata D."/>
            <person name="Kamiya Y."/>
            <person name="Sato N."/>
            <person name="Nakamura Y."/>
            <person name="Tabata S."/>
            <person name="Ida S."/>
            <person name="Kurokawa K."/>
            <person name="Ohta H."/>
        </authorList>
    </citation>
    <scope>NUCLEOTIDE SEQUENCE [LARGE SCALE GENOMIC DNA]</scope>
    <source>
        <strain evidence="7 8">NIES-2285</strain>
    </source>
</reference>
<dbReference type="Pfam" id="PF14559">
    <property type="entry name" value="TPR_19"/>
    <property type="match status" value="1"/>
</dbReference>
<dbReference type="GO" id="GO:0006457">
    <property type="term" value="P:protein folding"/>
    <property type="evidence" value="ECO:0000318"/>
    <property type="project" value="GO_Central"/>
</dbReference>
<feature type="repeat" description="TPR" evidence="4">
    <location>
        <begin position="140"/>
        <end position="173"/>
    </location>
</feature>
<gene>
    <name evidence="7" type="ORF">KFL_000450440</name>
</gene>
<evidence type="ECO:0000313" key="7">
    <source>
        <dbReference type="EMBL" id="GAQ80087.1"/>
    </source>
</evidence>
<dbReference type="PANTHER" id="PTHR46035">
    <property type="entry name" value="TETRATRICOPEPTIDE REPEAT PROTEIN 4"/>
    <property type="match status" value="1"/>
</dbReference>
<dbReference type="GO" id="GO:0051879">
    <property type="term" value="F:Hsp90 protein binding"/>
    <property type="evidence" value="ECO:0000318"/>
    <property type="project" value="GO_Central"/>
</dbReference>
<dbReference type="SUPFAM" id="SSF48452">
    <property type="entry name" value="TPR-like"/>
    <property type="match status" value="1"/>
</dbReference>
<dbReference type="SMART" id="SM00028">
    <property type="entry name" value="TPR"/>
    <property type="match status" value="2"/>
</dbReference>
<dbReference type="OrthoDB" id="420195at2759"/>
<dbReference type="STRING" id="105231.A0A1Y1HU73"/>
<dbReference type="CDD" id="cd21377">
    <property type="entry name" value="CTWD_Cns1-like"/>
    <property type="match status" value="1"/>
</dbReference>
<evidence type="ECO:0000256" key="2">
    <source>
        <dbReference type="ARBA" id="ARBA00022803"/>
    </source>
</evidence>
<proteinExistence type="inferred from homology"/>
<name>A0A1Y1HU73_KLENI</name>
<dbReference type="AlphaFoldDB" id="A0A1Y1HU73"/>
<feature type="domain" description="Cns1/TTC4 wheel" evidence="6">
    <location>
        <begin position="237"/>
        <end position="302"/>
    </location>
</feature>
<dbReference type="InterPro" id="IPR019734">
    <property type="entry name" value="TPR_rpt"/>
</dbReference>
<dbReference type="PROSITE" id="PS50005">
    <property type="entry name" value="TPR"/>
    <property type="match status" value="2"/>
</dbReference>
<evidence type="ECO:0000256" key="4">
    <source>
        <dbReference type="PROSITE-ProRule" id="PRU00339"/>
    </source>
</evidence>
<organism evidence="7 8">
    <name type="scientific">Klebsormidium nitens</name>
    <name type="common">Green alga</name>
    <name type="synonym">Ulothrix nitens</name>
    <dbReference type="NCBI Taxonomy" id="105231"/>
    <lineage>
        <taxon>Eukaryota</taxon>
        <taxon>Viridiplantae</taxon>
        <taxon>Streptophyta</taxon>
        <taxon>Klebsormidiophyceae</taxon>
        <taxon>Klebsormidiales</taxon>
        <taxon>Klebsormidiaceae</taxon>
        <taxon>Klebsormidium</taxon>
    </lineage>
</organism>
<dbReference type="GO" id="GO:0030544">
    <property type="term" value="F:Hsp70 protein binding"/>
    <property type="evidence" value="ECO:0000318"/>
    <property type="project" value="GO_Central"/>
</dbReference>
<dbReference type="Pfam" id="PF18972">
    <property type="entry name" value="Wheel"/>
    <property type="match status" value="1"/>
</dbReference>
<dbReference type="EMBL" id="DF236994">
    <property type="protein sequence ID" value="GAQ80087.1"/>
    <property type="molecule type" value="Genomic_DNA"/>
</dbReference>
<keyword evidence="2 4" id="KW-0802">TPR repeat</keyword>
<evidence type="ECO:0000313" key="8">
    <source>
        <dbReference type="Proteomes" id="UP000054558"/>
    </source>
</evidence>
<feature type="region of interest" description="Disordered" evidence="5">
    <location>
        <begin position="1"/>
        <end position="26"/>
    </location>
</feature>
<dbReference type="Proteomes" id="UP000054558">
    <property type="component" value="Unassembled WGS sequence"/>
</dbReference>
<dbReference type="OMA" id="WRAAQCA"/>
<keyword evidence="8" id="KW-1185">Reference proteome</keyword>
<dbReference type="InterPro" id="IPR044059">
    <property type="entry name" value="Csn1/TTC4_wheel"/>
</dbReference>
<evidence type="ECO:0000259" key="6">
    <source>
        <dbReference type="Pfam" id="PF18972"/>
    </source>
</evidence>
<dbReference type="Gene3D" id="1.25.40.10">
    <property type="entry name" value="Tetratricopeptide repeat domain"/>
    <property type="match status" value="1"/>
</dbReference>
<evidence type="ECO:0000256" key="5">
    <source>
        <dbReference type="SAM" id="MobiDB-lite"/>
    </source>
</evidence>
<dbReference type="PANTHER" id="PTHR46035:SF1">
    <property type="entry name" value="TETRATRICOPEPTIDE REPEAT PROTEIN 4"/>
    <property type="match status" value="1"/>
</dbReference>
<dbReference type="InterPro" id="IPR011990">
    <property type="entry name" value="TPR-like_helical_dom_sf"/>
</dbReference>